<proteinExistence type="predicted"/>
<dbReference type="KEGG" id="pgr:PGTG_17760"/>
<reference key="1">
    <citation type="submission" date="2007-01" db="EMBL/GenBank/DDBJ databases">
        <title>The Genome Sequence of Puccinia graminis f. sp. tritici Strain CRL 75-36-700-3.</title>
        <authorList>
            <consortium name="The Broad Institute Genome Sequencing Platform"/>
            <person name="Birren B."/>
            <person name="Lander E."/>
            <person name="Galagan J."/>
            <person name="Nusbaum C."/>
            <person name="Devon K."/>
            <person name="Cuomo C."/>
            <person name="Jaffe D."/>
            <person name="Butler J."/>
            <person name="Alvarez P."/>
            <person name="Gnerre S."/>
            <person name="Grabherr M."/>
            <person name="Mauceli E."/>
            <person name="Brockman W."/>
            <person name="Young S."/>
            <person name="LaButti K."/>
            <person name="Sykes S."/>
            <person name="DeCaprio D."/>
            <person name="Crawford M."/>
            <person name="Koehrsen M."/>
            <person name="Engels R."/>
            <person name="Montgomery P."/>
            <person name="Pearson M."/>
            <person name="Howarth C."/>
            <person name="Larson L."/>
            <person name="White J."/>
            <person name="Zeng Q."/>
            <person name="Kodira C."/>
            <person name="Yandava C."/>
            <person name="Alvarado L."/>
            <person name="O'Leary S."/>
            <person name="Szabo L."/>
            <person name="Dean R."/>
            <person name="Schein J."/>
        </authorList>
    </citation>
    <scope>NUCLEOTIDE SEQUENCE</scope>
    <source>
        <strain>CRL 75-36-700-3</strain>
    </source>
</reference>
<sequence length="65" mass="7481">MSVELKPKTLQLFGDCRFRSAARIFQEESSRMIEVDSEPMTMMVEEFKSRAFRVSTVDEPTLTGC</sequence>
<dbReference type="InParanoid" id="E3L5D5"/>
<accession>E3L5D5</accession>
<protein>
    <submittedName>
        <fullName evidence="1">Uncharacterized protein</fullName>
    </submittedName>
</protein>
<keyword evidence="2" id="KW-1185">Reference proteome</keyword>
<dbReference type="RefSeq" id="XP_003336179.2">
    <property type="nucleotide sequence ID" value="XM_003336131.2"/>
</dbReference>
<dbReference type="VEuPathDB" id="FungiDB:PGTG_17760"/>
<dbReference type="HOGENOM" id="CLU_2856035_0_0_1"/>
<feature type="non-terminal residue" evidence="1">
    <location>
        <position position="65"/>
    </location>
</feature>
<organism evidence="1 2">
    <name type="scientific">Puccinia graminis f. sp. tritici (strain CRL 75-36-700-3 / race SCCL)</name>
    <name type="common">Black stem rust fungus</name>
    <dbReference type="NCBI Taxonomy" id="418459"/>
    <lineage>
        <taxon>Eukaryota</taxon>
        <taxon>Fungi</taxon>
        <taxon>Dikarya</taxon>
        <taxon>Basidiomycota</taxon>
        <taxon>Pucciniomycotina</taxon>
        <taxon>Pucciniomycetes</taxon>
        <taxon>Pucciniales</taxon>
        <taxon>Pucciniaceae</taxon>
        <taxon>Puccinia</taxon>
    </lineage>
</organism>
<dbReference type="GeneID" id="10531702"/>
<dbReference type="Proteomes" id="UP000008783">
    <property type="component" value="Unassembled WGS sequence"/>
</dbReference>
<reference evidence="2" key="2">
    <citation type="journal article" date="2011" name="Proc. Natl. Acad. Sci. U.S.A.">
        <title>Obligate biotrophy features unraveled by the genomic analysis of rust fungi.</title>
        <authorList>
            <person name="Duplessis S."/>
            <person name="Cuomo C.A."/>
            <person name="Lin Y.-C."/>
            <person name="Aerts A."/>
            <person name="Tisserant E."/>
            <person name="Veneault-Fourrey C."/>
            <person name="Joly D.L."/>
            <person name="Hacquard S."/>
            <person name="Amselem J."/>
            <person name="Cantarel B.L."/>
            <person name="Chiu R."/>
            <person name="Coutinho P.M."/>
            <person name="Feau N."/>
            <person name="Field M."/>
            <person name="Frey P."/>
            <person name="Gelhaye E."/>
            <person name="Goldberg J."/>
            <person name="Grabherr M.G."/>
            <person name="Kodira C.D."/>
            <person name="Kohler A."/>
            <person name="Kuees U."/>
            <person name="Lindquist E.A."/>
            <person name="Lucas S.M."/>
            <person name="Mago R."/>
            <person name="Mauceli E."/>
            <person name="Morin E."/>
            <person name="Murat C."/>
            <person name="Pangilinan J.L."/>
            <person name="Park R."/>
            <person name="Pearson M."/>
            <person name="Quesneville H."/>
            <person name="Rouhier N."/>
            <person name="Sakthikumar S."/>
            <person name="Salamov A.A."/>
            <person name="Schmutz J."/>
            <person name="Selles B."/>
            <person name="Shapiro H."/>
            <person name="Tanguay P."/>
            <person name="Tuskan G.A."/>
            <person name="Henrissat B."/>
            <person name="Van de Peer Y."/>
            <person name="Rouze P."/>
            <person name="Ellis J.G."/>
            <person name="Dodds P.N."/>
            <person name="Schein J.E."/>
            <person name="Zhong S."/>
            <person name="Hamelin R.C."/>
            <person name="Grigoriev I.V."/>
            <person name="Szabo L.J."/>
            <person name="Martin F."/>
        </authorList>
    </citation>
    <scope>NUCLEOTIDE SEQUENCE [LARGE SCALE GENOMIC DNA]</scope>
    <source>
        <strain evidence="2">CRL 75-36-700-3 / race SCCL</strain>
    </source>
</reference>
<evidence type="ECO:0000313" key="2">
    <source>
        <dbReference type="Proteomes" id="UP000008783"/>
    </source>
</evidence>
<gene>
    <name evidence="1" type="ORF">PGTG_17760</name>
</gene>
<evidence type="ECO:0000313" key="1">
    <source>
        <dbReference type="EMBL" id="EFP91760.2"/>
    </source>
</evidence>
<name>E3L5D5_PUCGT</name>
<dbReference type="EMBL" id="DS178352">
    <property type="protein sequence ID" value="EFP91760.2"/>
    <property type="molecule type" value="Genomic_DNA"/>
</dbReference>
<dbReference type="AlphaFoldDB" id="E3L5D5"/>